<sequence length="113" mass="12347">MLSVFLPSPPTRRRRALERPPDSPRKPDGAAQKQPAEEQSDLHYASVQFSKKPADPVYGNITPRAAQRRPAEGGEDGVEYAALTFRRAGKLPGHTPRASGEEPAPLYGVAHKH</sequence>
<reference evidence="2 3" key="1">
    <citation type="submission" date="2019-03" db="EMBL/GenBank/DDBJ databases">
        <title>First draft genome of Liparis tanakae, snailfish: a comprehensive survey of snailfish specific genes.</title>
        <authorList>
            <person name="Kim W."/>
            <person name="Song I."/>
            <person name="Jeong J.-H."/>
            <person name="Kim D."/>
            <person name="Kim S."/>
            <person name="Ryu S."/>
            <person name="Song J.Y."/>
            <person name="Lee S.K."/>
        </authorList>
    </citation>
    <scope>NUCLEOTIDE SEQUENCE [LARGE SCALE GENOMIC DNA]</scope>
    <source>
        <tissue evidence="2">Muscle</tissue>
    </source>
</reference>
<evidence type="ECO:0000313" key="3">
    <source>
        <dbReference type="Proteomes" id="UP000314294"/>
    </source>
</evidence>
<dbReference type="OrthoDB" id="8959642at2759"/>
<comment type="caution">
    <text evidence="2">The sequence shown here is derived from an EMBL/GenBank/DDBJ whole genome shotgun (WGS) entry which is preliminary data.</text>
</comment>
<proteinExistence type="predicted"/>
<dbReference type="EMBL" id="SRLO01015916">
    <property type="protein sequence ID" value="TNN24262.1"/>
    <property type="molecule type" value="Genomic_DNA"/>
</dbReference>
<protein>
    <submittedName>
        <fullName evidence="2">Uncharacterized protein</fullName>
    </submittedName>
</protein>
<name>A0A4Z2E7H2_9TELE</name>
<organism evidence="2 3">
    <name type="scientific">Liparis tanakae</name>
    <name type="common">Tanaka's snailfish</name>
    <dbReference type="NCBI Taxonomy" id="230148"/>
    <lineage>
        <taxon>Eukaryota</taxon>
        <taxon>Metazoa</taxon>
        <taxon>Chordata</taxon>
        <taxon>Craniata</taxon>
        <taxon>Vertebrata</taxon>
        <taxon>Euteleostomi</taxon>
        <taxon>Actinopterygii</taxon>
        <taxon>Neopterygii</taxon>
        <taxon>Teleostei</taxon>
        <taxon>Neoteleostei</taxon>
        <taxon>Acanthomorphata</taxon>
        <taxon>Eupercaria</taxon>
        <taxon>Perciformes</taxon>
        <taxon>Cottioidei</taxon>
        <taxon>Cottales</taxon>
        <taxon>Liparidae</taxon>
        <taxon>Liparis</taxon>
    </lineage>
</organism>
<dbReference type="Proteomes" id="UP000314294">
    <property type="component" value="Unassembled WGS sequence"/>
</dbReference>
<accession>A0A4Z2E7H2</accession>
<evidence type="ECO:0000256" key="1">
    <source>
        <dbReference type="SAM" id="MobiDB-lite"/>
    </source>
</evidence>
<feature type="region of interest" description="Disordered" evidence="1">
    <location>
        <begin position="1"/>
        <end position="113"/>
    </location>
</feature>
<feature type="compositionally biased region" description="Basic and acidic residues" evidence="1">
    <location>
        <begin position="17"/>
        <end position="28"/>
    </location>
</feature>
<dbReference type="AlphaFoldDB" id="A0A4Z2E7H2"/>
<keyword evidence="3" id="KW-1185">Reference proteome</keyword>
<evidence type="ECO:0000313" key="2">
    <source>
        <dbReference type="EMBL" id="TNN24262.1"/>
    </source>
</evidence>
<gene>
    <name evidence="2" type="ORF">EYF80_065614</name>
</gene>